<evidence type="ECO:0000313" key="8">
    <source>
        <dbReference type="Proteomes" id="UP001257739"/>
    </source>
</evidence>
<dbReference type="PANTHER" id="PTHR31885">
    <property type="entry name" value="GH04784P"/>
    <property type="match status" value="1"/>
</dbReference>
<evidence type="ECO:0000256" key="6">
    <source>
        <dbReference type="SAM" id="Phobius"/>
    </source>
</evidence>
<feature type="transmembrane region" description="Helical" evidence="6">
    <location>
        <begin position="30"/>
        <end position="48"/>
    </location>
</feature>
<comment type="subcellular location">
    <subcellularLocation>
        <location evidence="1">Membrane</location>
        <topology evidence="1">Multi-pass membrane protein</topology>
    </subcellularLocation>
</comment>
<evidence type="ECO:0000256" key="1">
    <source>
        <dbReference type="ARBA" id="ARBA00004141"/>
    </source>
</evidence>
<evidence type="ECO:0000256" key="5">
    <source>
        <dbReference type="ARBA" id="ARBA00023136"/>
    </source>
</evidence>
<keyword evidence="5 6" id="KW-0472">Membrane</keyword>
<protein>
    <submittedName>
        <fullName evidence="7">Membrane protein YhhN</fullName>
    </submittedName>
</protein>
<feature type="transmembrane region" description="Helical" evidence="6">
    <location>
        <begin position="106"/>
        <end position="122"/>
    </location>
</feature>
<sequence length="212" mass="22906">MTYAAWGFFVLAALTDWHAVYRENKRLETIAKPATLVALILVALSLGASDTSPGRWLLFALAFGLVGDIANLGDSESRFKMGLGTFLIGHLGYLVCFSELGLPRPGWSWAVFGVLILSMIWTREVTPSTHRQSGLALSAPVVAYTLVIAGMLILAWFTGDWLIAVGAAVFVVSDSVLSMNRFVRPIPHAQLAIMTTYHVGQALIVAGVLGWT</sequence>
<dbReference type="PANTHER" id="PTHR31885:SF6">
    <property type="entry name" value="GH04784P"/>
    <property type="match status" value="1"/>
</dbReference>
<feature type="transmembrane region" description="Helical" evidence="6">
    <location>
        <begin position="161"/>
        <end position="179"/>
    </location>
</feature>
<dbReference type="RefSeq" id="WP_309970485.1">
    <property type="nucleotide sequence ID" value="NZ_JAVDWH010000001.1"/>
</dbReference>
<feature type="transmembrane region" description="Helical" evidence="6">
    <location>
        <begin position="54"/>
        <end position="72"/>
    </location>
</feature>
<organism evidence="7 8">
    <name type="scientific">Aeromicrobium panaciterrae</name>
    <dbReference type="NCBI Taxonomy" id="363861"/>
    <lineage>
        <taxon>Bacteria</taxon>
        <taxon>Bacillati</taxon>
        <taxon>Actinomycetota</taxon>
        <taxon>Actinomycetes</taxon>
        <taxon>Propionibacteriales</taxon>
        <taxon>Nocardioidaceae</taxon>
        <taxon>Aeromicrobium</taxon>
    </lineage>
</organism>
<dbReference type="Pfam" id="PF07947">
    <property type="entry name" value="YhhN"/>
    <property type="match status" value="1"/>
</dbReference>
<accession>A0ABU1UPY0</accession>
<dbReference type="Proteomes" id="UP001257739">
    <property type="component" value="Unassembled WGS sequence"/>
</dbReference>
<evidence type="ECO:0000256" key="3">
    <source>
        <dbReference type="ARBA" id="ARBA00022692"/>
    </source>
</evidence>
<evidence type="ECO:0000256" key="2">
    <source>
        <dbReference type="ARBA" id="ARBA00007375"/>
    </source>
</evidence>
<evidence type="ECO:0000256" key="4">
    <source>
        <dbReference type="ARBA" id="ARBA00022989"/>
    </source>
</evidence>
<keyword evidence="8" id="KW-1185">Reference proteome</keyword>
<dbReference type="InterPro" id="IPR012506">
    <property type="entry name" value="TMEM86B-like"/>
</dbReference>
<feature type="transmembrane region" description="Helical" evidence="6">
    <location>
        <begin position="79"/>
        <end position="100"/>
    </location>
</feature>
<name>A0ABU1UPY0_9ACTN</name>
<comment type="caution">
    <text evidence="7">The sequence shown here is derived from an EMBL/GenBank/DDBJ whole genome shotgun (WGS) entry which is preliminary data.</text>
</comment>
<gene>
    <name evidence="7" type="ORF">J2X11_002071</name>
</gene>
<dbReference type="EMBL" id="JAVDWH010000001">
    <property type="protein sequence ID" value="MDR7087232.1"/>
    <property type="molecule type" value="Genomic_DNA"/>
</dbReference>
<proteinExistence type="inferred from homology"/>
<feature type="transmembrane region" description="Helical" evidence="6">
    <location>
        <begin position="134"/>
        <end position="155"/>
    </location>
</feature>
<evidence type="ECO:0000313" key="7">
    <source>
        <dbReference type="EMBL" id="MDR7087232.1"/>
    </source>
</evidence>
<comment type="similarity">
    <text evidence="2">Belongs to the TMEM86 family.</text>
</comment>
<reference evidence="7 8" key="1">
    <citation type="submission" date="2023-07" db="EMBL/GenBank/DDBJ databases">
        <title>Sorghum-associated microbial communities from plants grown in Nebraska, USA.</title>
        <authorList>
            <person name="Schachtman D."/>
        </authorList>
    </citation>
    <scope>NUCLEOTIDE SEQUENCE [LARGE SCALE GENOMIC DNA]</scope>
    <source>
        <strain evidence="7 8">BE248</strain>
    </source>
</reference>
<keyword evidence="4 6" id="KW-1133">Transmembrane helix</keyword>
<keyword evidence="3 6" id="KW-0812">Transmembrane</keyword>